<comment type="similarity">
    <text evidence="1">Belongs to the Gfa family.</text>
</comment>
<comment type="caution">
    <text evidence="5">The sequence shown here is derived from an EMBL/GenBank/DDBJ whole genome shotgun (WGS) entry which is preliminary data.</text>
</comment>
<reference evidence="6" key="1">
    <citation type="journal article" date="2021" name="Syst. Appl. Microbiol.">
        <title>Roseomonas hellenica sp. nov., isolated from roots of wild-growing Alkanna tinctoria.</title>
        <authorList>
            <person name="Rat A."/>
            <person name="Naranjo H.D."/>
            <person name="Lebbe L."/>
            <person name="Cnockaert M."/>
            <person name="Krigas N."/>
            <person name="Grigoriadou K."/>
            <person name="Maloupa E."/>
            <person name="Willems A."/>
        </authorList>
    </citation>
    <scope>NUCLEOTIDE SEQUENCE [LARGE SCALE GENOMIC DNA]</scope>
    <source>
        <strain evidence="6">LMG 31523</strain>
    </source>
</reference>
<dbReference type="RefSeq" id="WP_211854333.1">
    <property type="nucleotide sequence ID" value="NZ_JAAGBB010000024.1"/>
</dbReference>
<accession>A0ABS5F261</accession>
<keyword evidence="2" id="KW-0479">Metal-binding</keyword>
<keyword evidence="6" id="KW-1185">Reference proteome</keyword>
<evidence type="ECO:0000256" key="3">
    <source>
        <dbReference type="ARBA" id="ARBA00022833"/>
    </source>
</evidence>
<evidence type="ECO:0000256" key="2">
    <source>
        <dbReference type="ARBA" id="ARBA00022723"/>
    </source>
</evidence>
<dbReference type="SUPFAM" id="SSF51316">
    <property type="entry name" value="Mss4-like"/>
    <property type="match status" value="1"/>
</dbReference>
<name>A0ABS5F261_9PROT</name>
<evidence type="ECO:0000259" key="4">
    <source>
        <dbReference type="PROSITE" id="PS51891"/>
    </source>
</evidence>
<dbReference type="EMBL" id="JAAGBB010000024">
    <property type="protein sequence ID" value="MBR0666625.1"/>
    <property type="molecule type" value="Genomic_DNA"/>
</dbReference>
<feature type="domain" description="CENP-V/GFA" evidence="4">
    <location>
        <begin position="3"/>
        <end position="122"/>
    </location>
</feature>
<dbReference type="Proteomes" id="UP001196870">
    <property type="component" value="Unassembled WGS sequence"/>
</dbReference>
<evidence type="ECO:0000256" key="1">
    <source>
        <dbReference type="ARBA" id="ARBA00005495"/>
    </source>
</evidence>
<proteinExistence type="inferred from homology"/>
<sequence length="122" mass="13620">MTIKGSCHCGATRFEVAEAPEQVVRCTCSLCSKRGALWAYYTPVQFRLTTPHEQVATYRWQTKLVAHNFCSVCGCGTFSESPDWSTGRPDRSNPKIGVNARLFDDFDLEAVPVSVIDGKNLW</sequence>
<dbReference type="InterPro" id="IPR011057">
    <property type="entry name" value="Mss4-like_sf"/>
</dbReference>
<dbReference type="PANTHER" id="PTHR28620:SF1">
    <property type="entry name" value="CENP-V_GFA DOMAIN-CONTAINING PROTEIN"/>
    <property type="match status" value="1"/>
</dbReference>
<evidence type="ECO:0000313" key="5">
    <source>
        <dbReference type="EMBL" id="MBR0666625.1"/>
    </source>
</evidence>
<dbReference type="Gene3D" id="2.170.150.70">
    <property type="match status" value="1"/>
</dbReference>
<dbReference type="InterPro" id="IPR052355">
    <property type="entry name" value="CENP-V-like"/>
</dbReference>
<dbReference type="Pfam" id="PF04828">
    <property type="entry name" value="GFA"/>
    <property type="match status" value="1"/>
</dbReference>
<protein>
    <submittedName>
        <fullName evidence="5">GFA family protein</fullName>
    </submittedName>
</protein>
<evidence type="ECO:0000313" key="6">
    <source>
        <dbReference type="Proteomes" id="UP001196870"/>
    </source>
</evidence>
<keyword evidence="3" id="KW-0862">Zinc</keyword>
<dbReference type="InterPro" id="IPR006913">
    <property type="entry name" value="CENP-V/GFA"/>
</dbReference>
<gene>
    <name evidence="5" type="ORF">GXW71_19860</name>
</gene>
<organism evidence="5 6">
    <name type="scientific">Plastoroseomonas hellenica</name>
    <dbReference type="NCBI Taxonomy" id="2687306"/>
    <lineage>
        <taxon>Bacteria</taxon>
        <taxon>Pseudomonadati</taxon>
        <taxon>Pseudomonadota</taxon>
        <taxon>Alphaproteobacteria</taxon>
        <taxon>Acetobacterales</taxon>
        <taxon>Acetobacteraceae</taxon>
        <taxon>Plastoroseomonas</taxon>
    </lineage>
</organism>
<dbReference type="PANTHER" id="PTHR28620">
    <property type="entry name" value="CENTROMERE PROTEIN V"/>
    <property type="match status" value="1"/>
</dbReference>
<dbReference type="PROSITE" id="PS51891">
    <property type="entry name" value="CENP_V_GFA"/>
    <property type="match status" value="1"/>
</dbReference>